<dbReference type="Proteomes" id="UP000215027">
    <property type="component" value="Chromosome II"/>
</dbReference>
<dbReference type="GO" id="GO:0006098">
    <property type="term" value="P:pentose-phosphate shunt"/>
    <property type="evidence" value="ECO:0007669"/>
    <property type="project" value="UniProtKB-UniRule"/>
</dbReference>
<keyword evidence="13" id="KW-0862">Zinc</keyword>
<evidence type="ECO:0000256" key="13">
    <source>
        <dbReference type="PIRSR" id="PIRSR001461-2"/>
    </source>
</evidence>
<dbReference type="GO" id="GO:0019323">
    <property type="term" value="P:pentose catabolic process"/>
    <property type="evidence" value="ECO:0007669"/>
    <property type="project" value="UniProtKB-UniRule"/>
</dbReference>
<accession>A0A160T659</accession>
<dbReference type="InterPro" id="IPR000056">
    <property type="entry name" value="Ribul_P_3_epim-like"/>
</dbReference>
<evidence type="ECO:0000256" key="14">
    <source>
        <dbReference type="PIRSR" id="PIRSR001461-3"/>
    </source>
</evidence>
<dbReference type="InterPro" id="IPR011060">
    <property type="entry name" value="RibuloseP-bd_barrel"/>
</dbReference>
<keyword evidence="9 10" id="KW-0413">Isomerase</keyword>
<evidence type="ECO:0000256" key="10">
    <source>
        <dbReference type="HAMAP-Rule" id="MF_02227"/>
    </source>
</evidence>
<evidence type="ECO:0000256" key="12">
    <source>
        <dbReference type="PIRSR" id="PIRSR001461-1"/>
    </source>
</evidence>
<dbReference type="GO" id="GO:0005737">
    <property type="term" value="C:cytoplasm"/>
    <property type="evidence" value="ECO:0007669"/>
    <property type="project" value="UniProtKB-ARBA"/>
</dbReference>
<comment type="cofactor">
    <cofactor evidence="2">
        <name>Mn(2+)</name>
        <dbReference type="ChEBI" id="CHEBI:29035"/>
    </cofactor>
</comment>
<comment type="catalytic activity">
    <reaction evidence="1 10 11">
        <text>D-ribulose 5-phosphate = D-xylulose 5-phosphate</text>
        <dbReference type="Rhea" id="RHEA:13677"/>
        <dbReference type="ChEBI" id="CHEBI:57737"/>
        <dbReference type="ChEBI" id="CHEBI:58121"/>
        <dbReference type="EC" id="5.1.3.1"/>
    </reaction>
</comment>
<organism evidence="15 16">
    <name type="scientific">Candidatus Promineifilum breve</name>
    <dbReference type="NCBI Taxonomy" id="1806508"/>
    <lineage>
        <taxon>Bacteria</taxon>
        <taxon>Bacillati</taxon>
        <taxon>Chloroflexota</taxon>
        <taxon>Ardenticatenia</taxon>
        <taxon>Candidatus Promineifilales</taxon>
        <taxon>Candidatus Promineifilaceae</taxon>
        <taxon>Candidatus Promineifilum</taxon>
    </lineage>
</organism>
<evidence type="ECO:0000313" key="15">
    <source>
        <dbReference type="EMBL" id="CUS05871.1"/>
    </source>
</evidence>
<feature type="binding site" evidence="10 14">
    <location>
        <position position="9"/>
    </location>
    <ligand>
        <name>substrate</name>
    </ligand>
</feature>
<evidence type="ECO:0000256" key="8">
    <source>
        <dbReference type="ARBA" id="ARBA00022723"/>
    </source>
</evidence>
<keyword evidence="16" id="KW-1185">Reference proteome</keyword>
<feature type="binding site" evidence="10 13">
    <location>
        <position position="70"/>
    </location>
    <ligand>
        <name>a divalent metal cation</name>
        <dbReference type="ChEBI" id="CHEBI:60240"/>
    </ligand>
</feature>
<sequence>MRTIHLAPSILSADFTCLGAQVEEALVAGADYVHVDVMDGHFVPNITIGPLIVEALRPVAVRHGAVVDVHLMIEKPERYLADFARAGADILTVHVETCPHLHRTVQAIRELGVRPGVTLNPATSLSTLEEILPFVDLVLIMSVNPGFGGQSYIGPSTDKIRRLRAMLDAIGSAAELEVDGGIKPGNAPEIVAAGATVLVAGSAVFGGPRTIAENVAAFLRP</sequence>
<dbReference type="NCBIfam" id="NF004076">
    <property type="entry name" value="PRK05581.1-4"/>
    <property type="match status" value="1"/>
</dbReference>
<feature type="binding site" evidence="14">
    <location>
        <position position="181"/>
    </location>
    <ligand>
        <name>substrate</name>
    </ligand>
</feature>
<dbReference type="EC" id="5.1.3.1" evidence="7 10"/>
<evidence type="ECO:0000256" key="1">
    <source>
        <dbReference type="ARBA" id="ARBA00001782"/>
    </source>
</evidence>
<comment type="pathway">
    <text evidence="10">Carbohydrate degradation.</text>
</comment>
<dbReference type="RefSeq" id="WP_095045222.1">
    <property type="nucleotide sequence ID" value="NZ_LN890656.1"/>
</dbReference>
<dbReference type="Pfam" id="PF00834">
    <property type="entry name" value="Ribul_P_3_epim"/>
    <property type="match status" value="1"/>
</dbReference>
<evidence type="ECO:0000256" key="9">
    <source>
        <dbReference type="ARBA" id="ARBA00023235"/>
    </source>
</evidence>
<comment type="cofactor">
    <cofactor evidence="4">
        <name>Zn(2+)</name>
        <dbReference type="ChEBI" id="CHEBI:29105"/>
    </cofactor>
</comment>
<dbReference type="GO" id="GO:0004750">
    <property type="term" value="F:D-ribulose-phosphate 3-epimerase activity"/>
    <property type="evidence" value="ECO:0007669"/>
    <property type="project" value="UniProtKB-UniRule"/>
</dbReference>
<gene>
    <name evidence="10 15" type="primary">rpe</name>
    <name evidence="15" type="ORF">CFX0092_B0337</name>
</gene>
<evidence type="ECO:0000256" key="7">
    <source>
        <dbReference type="ARBA" id="ARBA00013188"/>
    </source>
</evidence>
<evidence type="ECO:0000256" key="4">
    <source>
        <dbReference type="ARBA" id="ARBA00001947"/>
    </source>
</evidence>
<feature type="binding site" evidence="10 13">
    <location>
        <position position="179"/>
    </location>
    <ligand>
        <name>a divalent metal cation</name>
        <dbReference type="ChEBI" id="CHEBI:60240"/>
    </ligand>
</feature>
<dbReference type="PIRSF" id="PIRSF001461">
    <property type="entry name" value="RPE"/>
    <property type="match status" value="1"/>
</dbReference>
<feature type="binding site" evidence="10 13">
    <location>
        <position position="34"/>
    </location>
    <ligand>
        <name>a divalent metal cation</name>
        <dbReference type="ChEBI" id="CHEBI:60240"/>
    </ligand>
</feature>
<comment type="similarity">
    <text evidence="6 10 11">Belongs to the ribulose-phosphate 3-epimerase family.</text>
</comment>
<evidence type="ECO:0000256" key="5">
    <source>
        <dbReference type="ARBA" id="ARBA00001954"/>
    </source>
</evidence>
<dbReference type="Gene3D" id="3.20.20.70">
    <property type="entry name" value="Aldolase class I"/>
    <property type="match status" value="1"/>
</dbReference>
<evidence type="ECO:0000313" key="16">
    <source>
        <dbReference type="Proteomes" id="UP000215027"/>
    </source>
</evidence>
<comment type="cofactor">
    <cofactor evidence="3">
        <name>Co(2+)</name>
        <dbReference type="ChEBI" id="CHEBI:48828"/>
    </cofactor>
</comment>
<dbReference type="KEGG" id="pbf:CFX0092_B0337"/>
<feature type="binding site" evidence="10 13">
    <location>
        <position position="36"/>
    </location>
    <ligand>
        <name>a divalent metal cation</name>
        <dbReference type="ChEBI" id="CHEBI:60240"/>
    </ligand>
</feature>
<keyword evidence="10 11" id="KW-0119">Carbohydrate metabolism</keyword>
<keyword evidence="13" id="KW-0170">Cobalt</keyword>
<comment type="cofactor">
    <cofactor evidence="5">
        <name>Fe(2+)</name>
        <dbReference type="ChEBI" id="CHEBI:29033"/>
    </cofactor>
</comment>
<comment type="cofactor">
    <cofactor evidence="10 13">
        <name>a divalent metal cation</name>
        <dbReference type="ChEBI" id="CHEBI:60240"/>
    </cofactor>
    <text evidence="10 13">Binds 1 divalent metal cation per subunit.</text>
</comment>
<name>A0A160T659_9CHLR</name>
<dbReference type="CDD" id="cd00429">
    <property type="entry name" value="RPE"/>
    <property type="match status" value="1"/>
</dbReference>
<dbReference type="NCBIfam" id="TIGR01163">
    <property type="entry name" value="rpe"/>
    <property type="match status" value="1"/>
</dbReference>
<dbReference type="OrthoDB" id="1645589at2"/>
<dbReference type="PANTHER" id="PTHR11749">
    <property type="entry name" value="RIBULOSE-5-PHOSPHATE-3-EPIMERASE"/>
    <property type="match status" value="1"/>
</dbReference>
<dbReference type="SUPFAM" id="SSF51366">
    <property type="entry name" value="Ribulose-phoshate binding barrel"/>
    <property type="match status" value="1"/>
</dbReference>
<dbReference type="InterPro" id="IPR013785">
    <property type="entry name" value="Aldolase_TIM"/>
</dbReference>
<reference evidence="15" key="1">
    <citation type="submission" date="2016-01" db="EMBL/GenBank/DDBJ databases">
        <authorList>
            <person name="Mcilroy J.S."/>
            <person name="Karst M S."/>
            <person name="Albertsen M."/>
        </authorList>
    </citation>
    <scope>NUCLEOTIDE SEQUENCE</scope>
    <source>
        <strain evidence="15">Cfx-K</strain>
    </source>
</reference>
<proteinExistence type="inferred from homology"/>
<evidence type="ECO:0000256" key="11">
    <source>
        <dbReference type="PIRNR" id="PIRNR001461"/>
    </source>
</evidence>
<feature type="binding site" evidence="10 14">
    <location>
        <begin position="201"/>
        <end position="202"/>
    </location>
    <ligand>
        <name>substrate</name>
    </ligand>
</feature>
<keyword evidence="13" id="KW-0464">Manganese</keyword>
<protein>
    <recommendedName>
        <fullName evidence="7 10">Ribulose-phosphate 3-epimerase</fullName>
        <ecNumber evidence="7 10">5.1.3.1</ecNumber>
    </recommendedName>
</protein>
<dbReference type="HAMAP" id="MF_02227">
    <property type="entry name" value="RPE"/>
    <property type="match status" value="1"/>
</dbReference>
<keyword evidence="8 10" id="KW-0479">Metal-binding</keyword>
<feature type="binding site" evidence="10 14">
    <location>
        <position position="70"/>
    </location>
    <ligand>
        <name>substrate</name>
    </ligand>
</feature>
<evidence type="ECO:0000256" key="3">
    <source>
        <dbReference type="ARBA" id="ARBA00001941"/>
    </source>
</evidence>
<dbReference type="PROSITE" id="PS01085">
    <property type="entry name" value="RIBUL_P_3_EPIMER_1"/>
    <property type="match status" value="1"/>
</dbReference>
<feature type="binding site" evidence="10 14">
    <location>
        <begin position="146"/>
        <end position="149"/>
    </location>
    <ligand>
        <name>substrate</name>
    </ligand>
</feature>
<feature type="active site" description="Proton donor" evidence="10 12">
    <location>
        <position position="179"/>
    </location>
</feature>
<comment type="function">
    <text evidence="10">Catalyzes the reversible epimerization of D-ribulose 5-phosphate to D-xylulose 5-phosphate.</text>
</comment>
<evidence type="ECO:0000256" key="6">
    <source>
        <dbReference type="ARBA" id="ARBA00009541"/>
    </source>
</evidence>
<dbReference type="AlphaFoldDB" id="A0A160T659"/>
<dbReference type="GO" id="GO:0046872">
    <property type="term" value="F:metal ion binding"/>
    <property type="evidence" value="ECO:0007669"/>
    <property type="project" value="UniProtKB-UniRule"/>
</dbReference>
<dbReference type="FunFam" id="3.20.20.70:FF:000004">
    <property type="entry name" value="Ribulose-phosphate 3-epimerase"/>
    <property type="match status" value="1"/>
</dbReference>
<evidence type="ECO:0000256" key="2">
    <source>
        <dbReference type="ARBA" id="ARBA00001936"/>
    </source>
</evidence>
<feature type="active site" description="Proton acceptor" evidence="10 12">
    <location>
        <position position="36"/>
    </location>
</feature>
<dbReference type="EMBL" id="LN890656">
    <property type="protein sequence ID" value="CUS05871.1"/>
    <property type="molecule type" value="Genomic_DNA"/>
</dbReference>
<dbReference type="InterPro" id="IPR026019">
    <property type="entry name" value="Ribul_P_3_epim"/>
</dbReference>
<feature type="binding site" evidence="10">
    <location>
        <begin position="179"/>
        <end position="181"/>
    </location>
    <ligand>
        <name>substrate</name>
    </ligand>
</feature>